<keyword evidence="3 6" id="KW-0812">Transmembrane</keyword>
<keyword evidence="2" id="KW-1003">Cell membrane</keyword>
<dbReference type="PANTHER" id="PTHR40077">
    <property type="entry name" value="MEMBRANE PROTEIN-RELATED"/>
    <property type="match status" value="1"/>
</dbReference>
<evidence type="ECO:0000259" key="7">
    <source>
        <dbReference type="Pfam" id="PF12823"/>
    </source>
</evidence>
<proteinExistence type="predicted"/>
<evidence type="ECO:0000256" key="5">
    <source>
        <dbReference type="ARBA" id="ARBA00023136"/>
    </source>
</evidence>
<name>A0A127P640_9BURK</name>
<gene>
    <name evidence="8" type="ORF">CFter6_0374</name>
</gene>
<keyword evidence="5 6" id="KW-0472">Membrane</keyword>
<evidence type="ECO:0000313" key="9">
    <source>
        <dbReference type="Proteomes" id="UP000072421"/>
    </source>
</evidence>
<feature type="transmembrane region" description="Helical" evidence="6">
    <location>
        <begin position="42"/>
        <end position="65"/>
    </location>
</feature>
<accession>A0A127P640</accession>
<keyword evidence="4 6" id="KW-1133">Transmembrane helix</keyword>
<dbReference type="NCBIfam" id="TIGR03954">
    <property type="entry name" value="integ_memb_HG"/>
    <property type="match status" value="1"/>
</dbReference>
<dbReference type="GO" id="GO:0005886">
    <property type="term" value="C:plasma membrane"/>
    <property type="evidence" value="ECO:0007669"/>
    <property type="project" value="UniProtKB-SubCell"/>
</dbReference>
<dbReference type="InterPro" id="IPR023845">
    <property type="entry name" value="DUF3817_TM"/>
</dbReference>
<evidence type="ECO:0000256" key="2">
    <source>
        <dbReference type="ARBA" id="ARBA00022475"/>
    </source>
</evidence>
<protein>
    <submittedName>
        <fullName evidence="8">Integral membrane domain protein</fullName>
    </submittedName>
</protein>
<organism evidence="8">
    <name type="scientific">Collimonas fungivorans</name>
    <dbReference type="NCBI Taxonomy" id="158899"/>
    <lineage>
        <taxon>Bacteria</taxon>
        <taxon>Pseudomonadati</taxon>
        <taxon>Pseudomonadota</taxon>
        <taxon>Betaproteobacteria</taxon>
        <taxon>Burkholderiales</taxon>
        <taxon>Oxalobacteraceae</taxon>
        <taxon>Collimonas</taxon>
    </lineage>
</organism>
<feature type="transmembrane region" description="Helical" evidence="6">
    <location>
        <begin position="20"/>
        <end position="36"/>
    </location>
</feature>
<evidence type="ECO:0000256" key="4">
    <source>
        <dbReference type="ARBA" id="ARBA00022989"/>
    </source>
</evidence>
<sequence length="116" mass="12248">MEKHDLDSLKALRQLRMASIIEGASLLILLGIAVPLKHVAGIPAAVAVMGPLHGLTFIAYVWLAVNVISGAKWSKSDAVRILLGAVLPFGGFFNARFIRQHELALASSTGGKAGHP</sequence>
<feature type="domain" description="DUF3817" evidence="7">
    <location>
        <begin position="12"/>
        <end position="99"/>
    </location>
</feature>
<dbReference type="AlphaFoldDB" id="A0A127P640"/>
<feature type="transmembrane region" description="Helical" evidence="6">
    <location>
        <begin position="77"/>
        <end position="98"/>
    </location>
</feature>
<dbReference type="PANTHER" id="PTHR40077:SF1">
    <property type="entry name" value="MEMBRANE PROTEIN"/>
    <property type="match status" value="1"/>
</dbReference>
<dbReference type="PATRIC" id="fig|158899.10.peg.374"/>
<evidence type="ECO:0000256" key="1">
    <source>
        <dbReference type="ARBA" id="ARBA00004651"/>
    </source>
</evidence>
<comment type="subcellular location">
    <subcellularLocation>
        <location evidence="1">Cell membrane</location>
        <topology evidence="1">Multi-pass membrane protein</topology>
    </subcellularLocation>
</comment>
<evidence type="ECO:0000256" key="3">
    <source>
        <dbReference type="ARBA" id="ARBA00022692"/>
    </source>
</evidence>
<evidence type="ECO:0000256" key="6">
    <source>
        <dbReference type="SAM" id="Phobius"/>
    </source>
</evidence>
<dbReference type="Pfam" id="PF12823">
    <property type="entry name" value="DUF3817"/>
    <property type="match status" value="1"/>
</dbReference>
<dbReference type="EMBL" id="CP013232">
    <property type="protein sequence ID" value="AMO93105.1"/>
    <property type="molecule type" value="Genomic_DNA"/>
</dbReference>
<reference evidence="8 9" key="1">
    <citation type="submission" date="2015-11" db="EMBL/GenBank/DDBJ databases">
        <title>Exploring the genomic traits of fungus-feeding bacterial genus Collimonas.</title>
        <authorList>
            <person name="Song C."/>
            <person name="Schmidt R."/>
            <person name="de Jager V."/>
            <person name="Krzyzanowska D."/>
            <person name="Jongedijk E."/>
            <person name="Cankar K."/>
            <person name="Beekwilder J."/>
            <person name="van Veen A."/>
            <person name="de Boer W."/>
            <person name="van Veen J.A."/>
            <person name="Garbeva P."/>
        </authorList>
    </citation>
    <scope>NUCLEOTIDE SEQUENCE [LARGE SCALE GENOMIC DNA]</scope>
    <source>
        <strain evidence="8 9">Ter6</strain>
    </source>
</reference>
<dbReference type="Proteomes" id="UP000072421">
    <property type="component" value="Chromosome"/>
</dbReference>
<evidence type="ECO:0000313" key="8">
    <source>
        <dbReference type="EMBL" id="AMO93105.1"/>
    </source>
</evidence>